<evidence type="ECO:0000313" key="7">
    <source>
        <dbReference type="Proteomes" id="UP001378592"/>
    </source>
</evidence>
<dbReference type="AlphaFoldDB" id="A0AAN9VFY2"/>
<dbReference type="CDD" id="cd23992">
    <property type="entry name" value="PBP_GOBP"/>
    <property type="match status" value="1"/>
</dbReference>
<evidence type="ECO:0000256" key="3">
    <source>
        <dbReference type="ARBA" id="ARBA00022525"/>
    </source>
</evidence>
<keyword evidence="3" id="KW-0964">Secreted</keyword>
<sequence length="145" mass="16766">MEYYTAVLLAVLFVAVYSGTQRDVKYSVDIGVVFLQECKKQFPGAEPKDIQLYSASNDTKCFLHCYFEKKGIMTGHTAHEDTVMKFINPDGRRKFIDENKWRKDVRNCVTISKRDCVCDTAHVYYLCVLESISRNEKVQRNNSTT</sequence>
<accession>A0AAN9VFY2</accession>
<comment type="caution">
    <text evidence="6">The sequence shown here is derived from an EMBL/GenBank/DDBJ whole genome shotgun (WGS) entry which is preliminary data.</text>
</comment>
<keyword evidence="7" id="KW-1185">Reference proteome</keyword>
<name>A0AAN9VFY2_9ORTH</name>
<dbReference type="InterPro" id="IPR036728">
    <property type="entry name" value="PBP_GOBP_sf"/>
</dbReference>
<dbReference type="SMART" id="SM00708">
    <property type="entry name" value="PhBP"/>
    <property type="match status" value="1"/>
</dbReference>
<dbReference type="PANTHER" id="PTHR11857:SF43">
    <property type="entry name" value="GEO07291P1-RELATED"/>
    <property type="match status" value="1"/>
</dbReference>
<dbReference type="GO" id="GO:0005549">
    <property type="term" value="F:odorant binding"/>
    <property type="evidence" value="ECO:0007669"/>
    <property type="project" value="InterPro"/>
</dbReference>
<organism evidence="6 7">
    <name type="scientific">Gryllus longicercus</name>
    <dbReference type="NCBI Taxonomy" id="2509291"/>
    <lineage>
        <taxon>Eukaryota</taxon>
        <taxon>Metazoa</taxon>
        <taxon>Ecdysozoa</taxon>
        <taxon>Arthropoda</taxon>
        <taxon>Hexapoda</taxon>
        <taxon>Insecta</taxon>
        <taxon>Pterygota</taxon>
        <taxon>Neoptera</taxon>
        <taxon>Polyneoptera</taxon>
        <taxon>Orthoptera</taxon>
        <taxon>Ensifera</taxon>
        <taxon>Gryllidea</taxon>
        <taxon>Grylloidea</taxon>
        <taxon>Gryllidae</taxon>
        <taxon>Gryllinae</taxon>
        <taxon>Gryllus</taxon>
    </lineage>
</organism>
<evidence type="ECO:0000256" key="4">
    <source>
        <dbReference type="ARBA" id="ARBA00022729"/>
    </source>
</evidence>
<dbReference type="SUPFAM" id="SSF47565">
    <property type="entry name" value="Insect pheromone/odorant-binding proteins"/>
    <property type="match status" value="1"/>
</dbReference>
<protein>
    <recommendedName>
        <fullName evidence="8">Odorant binding protein</fullName>
    </recommendedName>
</protein>
<dbReference type="Gene3D" id="1.10.238.20">
    <property type="entry name" value="Pheromone/general odorant binding protein domain"/>
    <property type="match status" value="1"/>
</dbReference>
<evidence type="ECO:0000256" key="1">
    <source>
        <dbReference type="ARBA" id="ARBA00004613"/>
    </source>
</evidence>
<feature type="chain" id="PRO_5042980139" description="Odorant binding protein" evidence="5">
    <location>
        <begin position="23"/>
        <end position="145"/>
    </location>
</feature>
<gene>
    <name evidence="6" type="ORF">R5R35_011678</name>
</gene>
<dbReference type="InterPro" id="IPR006170">
    <property type="entry name" value="PBP/GOBP"/>
</dbReference>
<dbReference type="Proteomes" id="UP001378592">
    <property type="component" value="Unassembled WGS sequence"/>
</dbReference>
<evidence type="ECO:0000313" key="6">
    <source>
        <dbReference type="EMBL" id="KAK7794399.1"/>
    </source>
</evidence>
<evidence type="ECO:0000256" key="2">
    <source>
        <dbReference type="ARBA" id="ARBA00008098"/>
    </source>
</evidence>
<evidence type="ECO:0000256" key="5">
    <source>
        <dbReference type="SAM" id="SignalP"/>
    </source>
</evidence>
<dbReference type="GO" id="GO:0005615">
    <property type="term" value="C:extracellular space"/>
    <property type="evidence" value="ECO:0007669"/>
    <property type="project" value="TreeGrafter"/>
</dbReference>
<proteinExistence type="inferred from homology"/>
<comment type="similarity">
    <text evidence="2">Belongs to the PBP/GOBP family.</text>
</comment>
<reference evidence="6 7" key="1">
    <citation type="submission" date="2024-03" db="EMBL/GenBank/DDBJ databases">
        <title>The genome assembly and annotation of the cricket Gryllus longicercus Weissman &amp; Gray.</title>
        <authorList>
            <person name="Szrajer S."/>
            <person name="Gray D."/>
            <person name="Ylla G."/>
        </authorList>
    </citation>
    <scope>NUCLEOTIDE SEQUENCE [LARGE SCALE GENOMIC DNA]</scope>
    <source>
        <strain evidence="6">DAG 2021-001</strain>
        <tissue evidence="6">Whole body minus gut</tissue>
    </source>
</reference>
<dbReference type="EMBL" id="JAZDUA010000335">
    <property type="protein sequence ID" value="KAK7794399.1"/>
    <property type="molecule type" value="Genomic_DNA"/>
</dbReference>
<dbReference type="GO" id="GO:0007608">
    <property type="term" value="P:sensory perception of smell"/>
    <property type="evidence" value="ECO:0007669"/>
    <property type="project" value="TreeGrafter"/>
</dbReference>
<evidence type="ECO:0008006" key="8">
    <source>
        <dbReference type="Google" id="ProtNLM"/>
    </source>
</evidence>
<keyword evidence="4 5" id="KW-0732">Signal</keyword>
<comment type="subcellular location">
    <subcellularLocation>
        <location evidence="1">Secreted</location>
    </subcellularLocation>
</comment>
<dbReference type="PANTHER" id="PTHR11857">
    <property type="entry name" value="ODORANT BINDING PROTEIN-RELATED"/>
    <property type="match status" value="1"/>
</dbReference>
<dbReference type="Pfam" id="PF01395">
    <property type="entry name" value="PBP_GOBP"/>
    <property type="match status" value="1"/>
</dbReference>
<feature type="signal peptide" evidence="5">
    <location>
        <begin position="1"/>
        <end position="22"/>
    </location>
</feature>